<evidence type="ECO:0000313" key="1">
    <source>
        <dbReference type="Proteomes" id="UP000887579"/>
    </source>
</evidence>
<protein>
    <submittedName>
        <fullName evidence="2">PLD phosphodiesterase domain-containing protein</fullName>
    </submittedName>
</protein>
<accession>A0AC34FAF6</accession>
<reference evidence="2" key="1">
    <citation type="submission" date="2022-11" db="UniProtKB">
        <authorList>
            <consortium name="WormBaseParasite"/>
        </authorList>
    </citation>
    <scope>IDENTIFICATION</scope>
</reference>
<dbReference type="Proteomes" id="UP000887579">
    <property type="component" value="Unplaced"/>
</dbReference>
<name>A0AC34FAF6_9BILA</name>
<proteinExistence type="predicted"/>
<evidence type="ECO:0000313" key="2">
    <source>
        <dbReference type="WBParaSite" id="ES5_v2.g13811.t1"/>
    </source>
</evidence>
<sequence>MQYAKYVPLLVVAVTAVFTSAIWVGAYYIGVKPNESNSTPKDSTQTNTNNNNNNTVSPISATTCETSCDFRLVESIPWGLKFNDGKIWNTTASAWMELMARANETIHIGSYYWSLNYNDTGDGFSTYDPSVQPGLDFYNALIEAGKRGVKIEIAQNSEAGGYAETAYLESAGLAQVRSLNFSHWFEGGVLHTKTIIVDGKHFYVGSANFDWRSLTQVKEFGAAVFDCPCLANDIDKIFQVYWKMGIPNAVIPSTWPREFETSYNSQNPQYVKLGSTQSLVFFSVSPPEFRPPGRDNDIEALIKVIDNSKDFVYVAVMDYAPTTLYSKHNKYWPYIDDAFRRAAFERKVNVRLLMSRWNHTYTEFYSYLYSLQYMNTSLTKGGSIEVKLFNVPDYNITVPYSRVNHNKYMVTDSTAFITTSNWSGDYFIDTAGISLIIQGQDSTQNSQVVTNVQDVFLRDWKSEHSKSIFDYDTNGHQIR</sequence>
<dbReference type="WBParaSite" id="ES5_v2.g13811.t1">
    <property type="protein sequence ID" value="ES5_v2.g13811.t1"/>
    <property type="gene ID" value="ES5_v2.g13811"/>
</dbReference>
<organism evidence="1 2">
    <name type="scientific">Panagrolaimus sp. ES5</name>
    <dbReference type="NCBI Taxonomy" id="591445"/>
    <lineage>
        <taxon>Eukaryota</taxon>
        <taxon>Metazoa</taxon>
        <taxon>Ecdysozoa</taxon>
        <taxon>Nematoda</taxon>
        <taxon>Chromadorea</taxon>
        <taxon>Rhabditida</taxon>
        <taxon>Tylenchina</taxon>
        <taxon>Panagrolaimomorpha</taxon>
        <taxon>Panagrolaimoidea</taxon>
        <taxon>Panagrolaimidae</taxon>
        <taxon>Panagrolaimus</taxon>
    </lineage>
</organism>